<reference evidence="1" key="1">
    <citation type="journal article" date="2021" name="Microb. Physiol.">
        <title>Proteogenomic Insights into the Physiology of Marine, Sulfate-Reducing, Filamentous Desulfonema limicola and Desulfonema magnum.</title>
        <authorList>
            <person name="Schnaars V."/>
            <person name="Wohlbrand L."/>
            <person name="Scheve S."/>
            <person name="Hinrichs C."/>
            <person name="Reinhardt R."/>
            <person name="Rabus R."/>
        </authorList>
    </citation>
    <scope>NUCLEOTIDE SEQUENCE</scope>
    <source>
        <strain evidence="1">4be13</strain>
    </source>
</reference>
<sequence>MKALLKNEYTRTPSRILFRECHRAGKLFVGIFLKISEHLTPDISFMINKTTIQNTKQ</sequence>
<accession>A0A975BPZ2</accession>
<proteinExistence type="predicted"/>
<dbReference type="Proteomes" id="UP000663722">
    <property type="component" value="Chromosome"/>
</dbReference>
<dbReference type="EMBL" id="CP061800">
    <property type="protein sequence ID" value="QTA89551.1"/>
    <property type="molecule type" value="Genomic_DNA"/>
</dbReference>
<protein>
    <submittedName>
        <fullName evidence="1">Uncharacterized protein</fullName>
    </submittedName>
</protein>
<dbReference type="KEGG" id="dmm:dnm_056070"/>
<dbReference type="AlphaFoldDB" id="A0A975BPZ2"/>
<keyword evidence="2" id="KW-1185">Reference proteome</keyword>
<evidence type="ECO:0000313" key="2">
    <source>
        <dbReference type="Proteomes" id="UP000663722"/>
    </source>
</evidence>
<organism evidence="1 2">
    <name type="scientific">Desulfonema magnum</name>
    <dbReference type="NCBI Taxonomy" id="45655"/>
    <lineage>
        <taxon>Bacteria</taxon>
        <taxon>Pseudomonadati</taxon>
        <taxon>Thermodesulfobacteriota</taxon>
        <taxon>Desulfobacteria</taxon>
        <taxon>Desulfobacterales</taxon>
        <taxon>Desulfococcaceae</taxon>
        <taxon>Desulfonema</taxon>
    </lineage>
</organism>
<gene>
    <name evidence="1" type="ORF">dnm_056070</name>
</gene>
<name>A0A975BPZ2_9BACT</name>
<evidence type="ECO:0000313" key="1">
    <source>
        <dbReference type="EMBL" id="QTA89551.1"/>
    </source>
</evidence>